<dbReference type="EMBL" id="JBHTJP010000002">
    <property type="protein sequence ID" value="MFD0975265.1"/>
    <property type="molecule type" value="Genomic_DNA"/>
</dbReference>
<dbReference type="PROSITE" id="PS50005">
    <property type="entry name" value="TPR"/>
    <property type="match status" value="1"/>
</dbReference>
<keyword evidence="1" id="KW-0802">TPR repeat</keyword>
<protein>
    <submittedName>
        <fullName evidence="2">Tetratricopeptide repeat protein</fullName>
    </submittedName>
</protein>
<dbReference type="Gene3D" id="1.25.40.10">
    <property type="entry name" value="Tetratricopeptide repeat domain"/>
    <property type="match status" value="1"/>
</dbReference>
<evidence type="ECO:0000256" key="1">
    <source>
        <dbReference type="PROSITE-ProRule" id="PRU00339"/>
    </source>
</evidence>
<keyword evidence="3" id="KW-1185">Reference proteome</keyword>
<organism evidence="2 3">
    <name type="scientific">Salinimicrobium gaetbulicola</name>
    <dbReference type="NCBI Taxonomy" id="999702"/>
    <lineage>
        <taxon>Bacteria</taxon>
        <taxon>Pseudomonadati</taxon>
        <taxon>Bacteroidota</taxon>
        <taxon>Flavobacteriia</taxon>
        <taxon>Flavobacteriales</taxon>
        <taxon>Flavobacteriaceae</taxon>
        <taxon>Salinimicrobium</taxon>
    </lineage>
</organism>
<dbReference type="SUPFAM" id="SSF48452">
    <property type="entry name" value="TPR-like"/>
    <property type="match status" value="1"/>
</dbReference>
<evidence type="ECO:0000313" key="3">
    <source>
        <dbReference type="Proteomes" id="UP001597100"/>
    </source>
</evidence>
<proteinExistence type="predicted"/>
<evidence type="ECO:0000313" key="2">
    <source>
        <dbReference type="EMBL" id="MFD0975265.1"/>
    </source>
</evidence>
<reference evidence="3" key="1">
    <citation type="journal article" date="2019" name="Int. J. Syst. Evol. Microbiol.">
        <title>The Global Catalogue of Microorganisms (GCM) 10K type strain sequencing project: providing services to taxonomists for standard genome sequencing and annotation.</title>
        <authorList>
            <consortium name="The Broad Institute Genomics Platform"/>
            <consortium name="The Broad Institute Genome Sequencing Center for Infectious Disease"/>
            <person name="Wu L."/>
            <person name="Ma J."/>
        </authorList>
    </citation>
    <scope>NUCLEOTIDE SEQUENCE [LARGE SCALE GENOMIC DNA]</scope>
    <source>
        <strain evidence="3">CCUG 60898</strain>
    </source>
</reference>
<dbReference type="InterPro" id="IPR011990">
    <property type="entry name" value="TPR-like_helical_dom_sf"/>
</dbReference>
<name>A0ABW3IBR9_9FLAO</name>
<comment type="caution">
    <text evidence="2">The sequence shown here is derived from an EMBL/GenBank/DDBJ whole genome shotgun (WGS) entry which is preliminary data.</text>
</comment>
<accession>A0ABW3IBR9</accession>
<sequence>MKKHFYLTITAILFFQFTYGQNYSTEFQQALQQADTTAQLNILTKWKEAAPQDPELFTSFFNYYFLKSKENGIGITKGQPKGESFVITDSLDQVQGYIGNQVYYDQKDLQNALEIIEQGIALYPDRLDMRFGKIYVLGQVKDWDKFTSEIIRTIEYSSTNNNKWTWTNNELQQNGEDFFLSSLQDYQVQLYNTGKDALLMNMRSIAREILKYYPNNIESLSNLSITYLLTGEYDKGLEPLLKAEKITPTDYIVLSNIAQGYRLKGDKEKAVEYYEKTAKYGDDRAKEFAKIQIEELKK</sequence>
<dbReference type="InterPro" id="IPR019734">
    <property type="entry name" value="TPR_rpt"/>
</dbReference>
<gene>
    <name evidence="2" type="ORF">ACFQ1G_00535</name>
</gene>
<dbReference type="SMART" id="SM00028">
    <property type="entry name" value="TPR"/>
    <property type="match status" value="3"/>
</dbReference>
<dbReference type="RefSeq" id="WP_380736276.1">
    <property type="nucleotide sequence ID" value="NZ_JBHTJP010000002.1"/>
</dbReference>
<dbReference type="Proteomes" id="UP001597100">
    <property type="component" value="Unassembled WGS sequence"/>
</dbReference>
<dbReference type="Pfam" id="PF13176">
    <property type="entry name" value="TPR_7"/>
    <property type="match status" value="1"/>
</dbReference>
<feature type="repeat" description="TPR" evidence="1">
    <location>
        <begin position="217"/>
        <end position="250"/>
    </location>
</feature>